<proteinExistence type="inferred from homology"/>
<dbReference type="Pfam" id="PF13379">
    <property type="entry name" value="NMT1_2"/>
    <property type="match status" value="1"/>
</dbReference>
<dbReference type="PROSITE" id="PS51318">
    <property type="entry name" value="TAT"/>
    <property type="match status" value="1"/>
</dbReference>
<dbReference type="PANTHER" id="PTHR30024:SF47">
    <property type="entry name" value="TAURINE-BINDING PERIPLASMIC PROTEIN"/>
    <property type="match status" value="1"/>
</dbReference>
<comment type="similarity">
    <text evidence="2">Belongs to the bacterial solute-binding protein SsuA/TauA family.</text>
</comment>
<dbReference type="PROSITE" id="PS51257">
    <property type="entry name" value="PROKAR_LIPOPROTEIN"/>
    <property type="match status" value="1"/>
</dbReference>
<gene>
    <name evidence="4" type="ORF">SAMN04490356_8874</name>
</gene>
<dbReference type="GO" id="GO:0042626">
    <property type="term" value="F:ATPase-coupled transmembrane transporter activity"/>
    <property type="evidence" value="ECO:0007669"/>
    <property type="project" value="InterPro"/>
</dbReference>
<sequence length="326" mass="34560">MRMSRRDFIRTLSATGAALSVAACSSSGNGGGSAVRFGYIADYNGASLLAIAEDRGLWKKHGLTAEPKVFVNGPVQIQALRTGNLDYGYIGPGALWLPASGKATIVAVNTLTYADRVIARPGIASIRDLRGKKVGVPEGTSGEMALNLALQQAGMTMKDISKVVMDAPTVVSAFASGQIDGAGIWYPLIDTIKEKVPGMKEVASTEDIPGSTFPTAFVSGAKAKPERDRKVVQVLQEANDWRAAHLKESIALAAKLLKADEAKVAADAEHVKLMTTAELVARTKDGTVDKWLDGMSRFFVRTGQLQKSPAPSSFYAGDLYTKAAAR</sequence>
<dbReference type="EMBL" id="FNST01000002">
    <property type="protein sequence ID" value="SED53654.1"/>
    <property type="molecule type" value="Genomic_DNA"/>
</dbReference>
<evidence type="ECO:0000256" key="3">
    <source>
        <dbReference type="ARBA" id="ARBA00022729"/>
    </source>
</evidence>
<evidence type="ECO:0000256" key="1">
    <source>
        <dbReference type="ARBA" id="ARBA00004418"/>
    </source>
</evidence>
<dbReference type="Proteomes" id="UP000198609">
    <property type="component" value="Unassembled WGS sequence"/>
</dbReference>
<dbReference type="RefSeq" id="WP_093469402.1">
    <property type="nucleotide sequence ID" value="NZ_FNST01000002.1"/>
</dbReference>
<dbReference type="AlphaFoldDB" id="A0A1H5BHY5"/>
<keyword evidence="3" id="KW-0732">Signal</keyword>
<dbReference type="InterPro" id="IPR006311">
    <property type="entry name" value="TAT_signal"/>
</dbReference>
<dbReference type="InterPro" id="IPR019546">
    <property type="entry name" value="TAT_signal_bac_arc"/>
</dbReference>
<dbReference type="PANTHER" id="PTHR30024">
    <property type="entry name" value="ALIPHATIC SULFONATES-BINDING PROTEIN-RELATED"/>
    <property type="match status" value="1"/>
</dbReference>
<organism evidence="4 5">
    <name type="scientific">Streptomyces melanosporofaciens</name>
    <dbReference type="NCBI Taxonomy" id="67327"/>
    <lineage>
        <taxon>Bacteria</taxon>
        <taxon>Bacillati</taxon>
        <taxon>Actinomycetota</taxon>
        <taxon>Actinomycetes</taxon>
        <taxon>Kitasatosporales</taxon>
        <taxon>Streptomycetaceae</taxon>
        <taxon>Streptomyces</taxon>
        <taxon>Streptomyces violaceusniger group</taxon>
    </lineage>
</organism>
<evidence type="ECO:0000313" key="4">
    <source>
        <dbReference type="EMBL" id="SED53654.1"/>
    </source>
</evidence>
<dbReference type="Gene3D" id="3.40.190.10">
    <property type="entry name" value="Periplasmic binding protein-like II"/>
    <property type="match status" value="2"/>
</dbReference>
<evidence type="ECO:0000313" key="5">
    <source>
        <dbReference type="Proteomes" id="UP000198609"/>
    </source>
</evidence>
<keyword evidence="5" id="KW-1185">Reference proteome</keyword>
<evidence type="ECO:0000256" key="2">
    <source>
        <dbReference type="ARBA" id="ARBA00010742"/>
    </source>
</evidence>
<accession>A0A1H5BHY5</accession>
<dbReference type="GO" id="GO:0042597">
    <property type="term" value="C:periplasmic space"/>
    <property type="evidence" value="ECO:0007669"/>
    <property type="project" value="UniProtKB-SubCell"/>
</dbReference>
<dbReference type="SUPFAM" id="SSF53850">
    <property type="entry name" value="Periplasmic binding protein-like II"/>
    <property type="match status" value="1"/>
</dbReference>
<dbReference type="NCBIfam" id="TIGR01409">
    <property type="entry name" value="TAT_signal_seq"/>
    <property type="match status" value="1"/>
</dbReference>
<dbReference type="GO" id="GO:0016020">
    <property type="term" value="C:membrane"/>
    <property type="evidence" value="ECO:0007669"/>
    <property type="project" value="InterPro"/>
</dbReference>
<name>A0A1H5BHY5_STRMJ</name>
<comment type="subcellular location">
    <subcellularLocation>
        <location evidence="1">Periplasm</location>
    </subcellularLocation>
</comment>
<dbReference type="NCBIfam" id="TIGR01728">
    <property type="entry name" value="SsuA_fam"/>
    <property type="match status" value="1"/>
</dbReference>
<protein>
    <submittedName>
        <fullName evidence="4">NitT/TauT family transport system substrate-binding protein</fullName>
    </submittedName>
</protein>
<dbReference type="InterPro" id="IPR010067">
    <property type="entry name" value="ABC_SsuA_sub-bd"/>
</dbReference>
<reference evidence="5" key="1">
    <citation type="submission" date="2016-10" db="EMBL/GenBank/DDBJ databases">
        <authorList>
            <person name="Varghese N."/>
            <person name="Submissions S."/>
        </authorList>
    </citation>
    <scope>NUCLEOTIDE SEQUENCE [LARGE SCALE GENOMIC DNA]</scope>
    <source>
        <strain evidence="5">DSM 40318</strain>
    </source>
</reference>